<organism evidence="3 4">
    <name type="scientific">Polycladomyces abyssicola</name>
    <dbReference type="NCBI Taxonomy" id="1125966"/>
    <lineage>
        <taxon>Bacteria</taxon>
        <taxon>Bacillati</taxon>
        <taxon>Bacillota</taxon>
        <taxon>Bacilli</taxon>
        <taxon>Bacillales</taxon>
        <taxon>Thermoactinomycetaceae</taxon>
        <taxon>Polycladomyces</taxon>
    </lineage>
</organism>
<feature type="transmembrane region" description="Helical" evidence="1">
    <location>
        <begin position="45"/>
        <end position="65"/>
    </location>
</feature>
<feature type="transmembrane region" description="Helical" evidence="1">
    <location>
        <begin position="134"/>
        <end position="152"/>
    </location>
</feature>
<dbReference type="SMART" id="SM00014">
    <property type="entry name" value="acidPPc"/>
    <property type="match status" value="1"/>
</dbReference>
<dbReference type="KEGG" id="pabs:JIR001_11250"/>
<accession>A0A8D5UDN7</accession>
<feature type="domain" description="Phosphatidic acid phosphatase type 2/haloperoxidase" evidence="2">
    <location>
        <begin position="130"/>
        <end position="253"/>
    </location>
</feature>
<protein>
    <recommendedName>
        <fullName evidence="2">Phosphatidic acid phosphatase type 2/haloperoxidase domain-containing protein</fullName>
    </recommendedName>
</protein>
<keyword evidence="1" id="KW-0472">Membrane</keyword>
<reference evidence="3" key="1">
    <citation type="journal article" date="2013" name="Int. J. Syst. Evol. Microbiol.">
        <title>Polycladomyces abyssicola gen. nov., sp. nov., a thermophilic filamentous bacterium isolated from hemipelagic sediment.</title>
        <authorList>
            <person name="Tsubouchi T."/>
            <person name="Shimane Y."/>
            <person name="Mori K."/>
            <person name="Usui K."/>
            <person name="Hiraki T."/>
            <person name="Tame A."/>
            <person name="Uematsu K."/>
            <person name="Maruyama T."/>
            <person name="Hatada Y."/>
        </authorList>
    </citation>
    <scope>NUCLEOTIDE SEQUENCE</scope>
    <source>
        <strain evidence="3">JIR-001</strain>
    </source>
</reference>
<dbReference type="InterPro" id="IPR000326">
    <property type="entry name" value="PAP2/HPO"/>
</dbReference>
<feature type="transmembrane region" description="Helical" evidence="1">
    <location>
        <begin position="238"/>
        <end position="255"/>
    </location>
</feature>
<feature type="transmembrane region" description="Helical" evidence="1">
    <location>
        <begin position="104"/>
        <end position="122"/>
    </location>
</feature>
<feature type="transmembrane region" description="Helical" evidence="1">
    <location>
        <begin position="188"/>
        <end position="205"/>
    </location>
</feature>
<feature type="transmembrane region" description="Helical" evidence="1">
    <location>
        <begin position="6"/>
        <end position="24"/>
    </location>
</feature>
<keyword evidence="1" id="KW-0812">Transmembrane</keyword>
<dbReference type="Pfam" id="PF01569">
    <property type="entry name" value="PAP2"/>
    <property type="match status" value="1"/>
</dbReference>
<gene>
    <name evidence="3" type="ORF">JIR001_11250</name>
</gene>
<sequence length="279" mass="32495">MFQSVETIIVTWIATILLIIGWCLRSNPFSALHGFVVDLFRQRRLLVLFAGALSVLLLNKLELLIESHIQQKIDFTPYIYAFEGHVTPLFQQTLTSRPLTYITTYFYVIVFAAMMVASLAIYHREKDFRSLYAFLYAISLNYFLAIPFFLFIPVEETWHMHPAVRFLIPDVYPAFEEQYRHFSGLDNSFPSLHTSISVMMAMIAYQSKNRRFARFTIVSAAVILFSILYLGIHWIMDLLAGVILGIFSASLAFRWSDYTLTYPWFFPTRKKPASEQSYH</sequence>
<keyword evidence="4" id="KW-1185">Reference proteome</keyword>
<dbReference type="AlphaFoldDB" id="A0A8D5UDN7"/>
<name>A0A8D5UDN7_9BACL</name>
<evidence type="ECO:0000313" key="4">
    <source>
        <dbReference type="Proteomes" id="UP000677436"/>
    </source>
</evidence>
<dbReference type="Gene3D" id="1.20.144.10">
    <property type="entry name" value="Phosphatidic acid phosphatase type 2/haloperoxidase"/>
    <property type="match status" value="1"/>
</dbReference>
<reference evidence="3" key="2">
    <citation type="journal article" date="2021" name="Microbiol. Resour. Announc.">
        <title>Complete Genome Sequence of Polycladomyces abyssicola JIR-001T, Isolated from Hemipelagic Sediment in Deep Seawater.</title>
        <authorList>
            <person name="Tsubouchi T."/>
            <person name="Kaneko Y."/>
        </authorList>
    </citation>
    <scope>NUCLEOTIDE SEQUENCE</scope>
    <source>
        <strain evidence="3">JIR-001</strain>
    </source>
</reference>
<evidence type="ECO:0000256" key="1">
    <source>
        <dbReference type="SAM" id="Phobius"/>
    </source>
</evidence>
<dbReference type="SUPFAM" id="SSF48317">
    <property type="entry name" value="Acid phosphatase/Vanadium-dependent haloperoxidase"/>
    <property type="match status" value="1"/>
</dbReference>
<evidence type="ECO:0000259" key="2">
    <source>
        <dbReference type="SMART" id="SM00014"/>
    </source>
</evidence>
<dbReference type="EMBL" id="AP024601">
    <property type="protein sequence ID" value="BCU81342.1"/>
    <property type="molecule type" value="Genomic_DNA"/>
</dbReference>
<keyword evidence="1" id="KW-1133">Transmembrane helix</keyword>
<evidence type="ECO:0000313" key="3">
    <source>
        <dbReference type="EMBL" id="BCU81342.1"/>
    </source>
</evidence>
<dbReference type="Proteomes" id="UP000677436">
    <property type="component" value="Chromosome"/>
</dbReference>
<dbReference type="InterPro" id="IPR036938">
    <property type="entry name" value="PAP2/HPO_sf"/>
</dbReference>
<dbReference type="RefSeq" id="WP_212774587.1">
    <property type="nucleotide sequence ID" value="NZ_AP024601.1"/>
</dbReference>
<proteinExistence type="predicted"/>
<dbReference type="CDD" id="cd03386">
    <property type="entry name" value="PAP2_Aur1_like"/>
    <property type="match status" value="1"/>
</dbReference>
<feature type="transmembrane region" description="Helical" evidence="1">
    <location>
        <begin position="212"/>
        <end position="232"/>
    </location>
</feature>